<evidence type="ECO:0000256" key="2">
    <source>
        <dbReference type="ARBA" id="ARBA00022723"/>
    </source>
</evidence>
<dbReference type="Proteomes" id="UP000295388">
    <property type="component" value="Unassembled WGS sequence"/>
</dbReference>
<dbReference type="EMBL" id="SNWQ01000008">
    <property type="protein sequence ID" value="TDO47816.1"/>
    <property type="molecule type" value="Genomic_DNA"/>
</dbReference>
<gene>
    <name evidence="7" type="ORF">EV643_108130</name>
</gene>
<dbReference type="Pfam" id="PF13470">
    <property type="entry name" value="PIN_3"/>
    <property type="match status" value="1"/>
</dbReference>
<evidence type="ECO:0000256" key="1">
    <source>
        <dbReference type="ARBA" id="ARBA00022722"/>
    </source>
</evidence>
<dbReference type="InterPro" id="IPR002716">
    <property type="entry name" value="PIN_dom"/>
</dbReference>
<evidence type="ECO:0000313" key="7">
    <source>
        <dbReference type="EMBL" id="TDO47816.1"/>
    </source>
</evidence>
<evidence type="ECO:0000313" key="8">
    <source>
        <dbReference type="Proteomes" id="UP000295388"/>
    </source>
</evidence>
<dbReference type="AlphaFoldDB" id="A0A4R6KDF2"/>
<protein>
    <submittedName>
        <fullName evidence="7">PIN domain-containing protein</fullName>
    </submittedName>
</protein>
<feature type="compositionally biased region" description="Basic and acidic residues" evidence="5">
    <location>
        <begin position="180"/>
        <end position="190"/>
    </location>
</feature>
<dbReference type="GO" id="GO:0016787">
    <property type="term" value="F:hydrolase activity"/>
    <property type="evidence" value="ECO:0007669"/>
    <property type="project" value="UniProtKB-KW"/>
</dbReference>
<reference evidence="7 8" key="1">
    <citation type="submission" date="2019-03" db="EMBL/GenBank/DDBJ databases">
        <title>Genomic Encyclopedia of Type Strains, Phase III (KMG-III): the genomes of soil and plant-associated and newly described type strains.</title>
        <authorList>
            <person name="Whitman W."/>
        </authorList>
    </citation>
    <scope>NUCLEOTIDE SEQUENCE [LARGE SCALE GENOMIC DNA]</scope>
    <source>
        <strain evidence="7 8">VKM Ac-2527</strain>
    </source>
</reference>
<comment type="caution">
    <text evidence="7">The sequence shown here is derived from an EMBL/GenBank/DDBJ whole genome shotgun (WGS) entry which is preliminary data.</text>
</comment>
<dbReference type="GO" id="GO:0004518">
    <property type="term" value="F:nuclease activity"/>
    <property type="evidence" value="ECO:0007669"/>
    <property type="project" value="UniProtKB-KW"/>
</dbReference>
<keyword evidence="8" id="KW-1185">Reference proteome</keyword>
<evidence type="ECO:0000256" key="5">
    <source>
        <dbReference type="SAM" id="MobiDB-lite"/>
    </source>
</evidence>
<accession>A0A4R6KDF2</accession>
<keyword evidence="2" id="KW-0479">Metal-binding</keyword>
<feature type="region of interest" description="Disordered" evidence="5">
    <location>
        <begin position="156"/>
        <end position="190"/>
    </location>
</feature>
<organism evidence="7 8">
    <name type="scientific">Kribbella caucasensis</name>
    <dbReference type="NCBI Taxonomy" id="2512215"/>
    <lineage>
        <taxon>Bacteria</taxon>
        <taxon>Bacillati</taxon>
        <taxon>Actinomycetota</taxon>
        <taxon>Actinomycetes</taxon>
        <taxon>Propionibacteriales</taxon>
        <taxon>Kribbellaceae</taxon>
        <taxon>Kribbella</taxon>
    </lineage>
</organism>
<keyword evidence="1" id="KW-0540">Nuclease</keyword>
<feature type="domain" description="PIN" evidence="6">
    <location>
        <begin position="7"/>
        <end position="110"/>
    </location>
</feature>
<feature type="compositionally biased region" description="Basic and acidic residues" evidence="5">
    <location>
        <begin position="156"/>
        <end position="169"/>
    </location>
</feature>
<evidence type="ECO:0000259" key="6">
    <source>
        <dbReference type="Pfam" id="PF13470"/>
    </source>
</evidence>
<name>A0A4R6KDF2_9ACTN</name>
<keyword evidence="3" id="KW-0378">Hydrolase</keyword>
<evidence type="ECO:0000256" key="4">
    <source>
        <dbReference type="ARBA" id="ARBA00022842"/>
    </source>
</evidence>
<dbReference type="GO" id="GO:0046872">
    <property type="term" value="F:metal ion binding"/>
    <property type="evidence" value="ECO:0007669"/>
    <property type="project" value="UniProtKB-KW"/>
</dbReference>
<keyword evidence="4" id="KW-0460">Magnesium</keyword>
<sequence length="190" mass="21292">MANRPRAFLDANVLRGQLTTDVLLTLAHERLFSPRWSQEVLAEVKRNRPDGVSEAKIDARFDQMNKVFPAAMTSGYERLMPEMQADEKDKHVLAAAVHSKSTVLVTENTKDFDPPSSGSNAMKVERTSAFLNRLLTESPDRVTSAMNKMVDRKREVADVLPEDADRRIVPDGPALFGPDGTRRSEEPRDD</sequence>
<dbReference type="OrthoDB" id="113459at2"/>
<dbReference type="RefSeq" id="WP_133801256.1">
    <property type="nucleotide sequence ID" value="NZ_SNWQ01000008.1"/>
</dbReference>
<evidence type="ECO:0000256" key="3">
    <source>
        <dbReference type="ARBA" id="ARBA00022801"/>
    </source>
</evidence>
<proteinExistence type="predicted"/>